<dbReference type="RefSeq" id="WP_282905480.1">
    <property type="nucleotide sequence ID" value="NZ_CP124855.1"/>
</dbReference>
<reference evidence="1 2" key="1">
    <citation type="submission" date="2023-05" db="EMBL/GenBank/DDBJ databases">
        <title>Genomic insight into Chryseobacterium sp. wdc7 isolated forest soil (Gotjawal).</title>
        <authorList>
            <person name="Park S.-J."/>
        </authorList>
    </citation>
    <scope>NUCLEOTIDE SEQUENCE [LARGE SCALE GENOMIC DNA]</scope>
    <source>
        <strain evidence="2">wdc7</strain>
    </source>
</reference>
<gene>
    <name evidence="1" type="ORF">QGN23_02605</name>
</gene>
<evidence type="ECO:0000313" key="1">
    <source>
        <dbReference type="EMBL" id="WHF52176.1"/>
    </source>
</evidence>
<organism evidence="1 2">
    <name type="scientific">Chryseobacterium gotjawalense</name>
    <dbReference type="NCBI Taxonomy" id="3042315"/>
    <lineage>
        <taxon>Bacteria</taxon>
        <taxon>Pseudomonadati</taxon>
        <taxon>Bacteroidota</taxon>
        <taxon>Flavobacteriia</taxon>
        <taxon>Flavobacteriales</taxon>
        <taxon>Weeksellaceae</taxon>
        <taxon>Chryseobacterium group</taxon>
        <taxon>Chryseobacterium</taxon>
    </lineage>
</organism>
<accession>A0ABY8REC6</accession>
<proteinExistence type="predicted"/>
<protein>
    <submittedName>
        <fullName evidence="1">Uncharacterized protein</fullName>
    </submittedName>
</protein>
<sequence>MSALEKHLITKKESDQLATEYEKTNYAAINAKRPPEKPDSKYYTYDLEILQEYINMIREGMEKMGIKNKGIRITLGKYSDGQFDPRLNPLYKGYQTIFFSPEDMGAAEDTKDNSVKVSTPEELPGLNFGQLCPPY</sequence>
<dbReference type="Proteomes" id="UP001241656">
    <property type="component" value="Chromosome"/>
</dbReference>
<dbReference type="EMBL" id="CP124855">
    <property type="protein sequence ID" value="WHF52176.1"/>
    <property type="molecule type" value="Genomic_DNA"/>
</dbReference>
<name>A0ABY8REC6_9FLAO</name>
<keyword evidence="2" id="KW-1185">Reference proteome</keyword>
<evidence type="ECO:0000313" key="2">
    <source>
        <dbReference type="Proteomes" id="UP001241656"/>
    </source>
</evidence>